<comment type="caution">
    <text evidence="1">The sequence shown here is derived from an EMBL/GenBank/DDBJ whole genome shotgun (WGS) entry which is preliminary data.</text>
</comment>
<accession>A0A0L6V2A5</accession>
<name>A0A0L6V2A5_9BASI</name>
<reference evidence="1 2" key="1">
    <citation type="submission" date="2015-08" db="EMBL/GenBank/DDBJ databases">
        <title>Next Generation Sequencing and Analysis of the Genome of Puccinia sorghi L Schw, the Causal Agent of Maize Common Rust.</title>
        <authorList>
            <person name="Rochi L."/>
            <person name="Burguener G."/>
            <person name="Darino M."/>
            <person name="Turjanski A."/>
            <person name="Kreff E."/>
            <person name="Dieguez M.J."/>
            <person name="Sacco F."/>
        </authorList>
    </citation>
    <scope>NUCLEOTIDE SEQUENCE [LARGE SCALE GENOMIC DNA]</scope>
    <source>
        <strain evidence="1 2">RO10H11247</strain>
    </source>
</reference>
<organism evidence="1 2">
    <name type="scientific">Puccinia sorghi</name>
    <dbReference type="NCBI Taxonomy" id="27349"/>
    <lineage>
        <taxon>Eukaryota</taxon>
        <taxon>Fungi</taxon>
        <taxon>Dikarya</taxon>
        <taxon>Basidiomycota</taxon>
        <taxon>Pucciniomycotina</taxon>
        <taxon>Pucciniomycetes</taxon>
        <taxon>Pucciniales</taxon>
        <taxon>Pucciniaceae</taxon>
        <taxon>Puccinia</taxon>
    </lineage>
</organism>
<dbReference type="Proteomes" id="UP000037035">
    <property type="component" value="Unassembled WGS sequence"/>
</dbReference>
<dbReference type="EMBL" id="LAVV01007827">
    <property type="protein sequence ID" value="KNZ54642.1"/>
    <property type="molecule type" value="Genomic_DNA"/>
</dbReference>
<evidence type="ECO:0000313" key="1">
    <source>
        <dbReference type="EMBL" id="KNZ54642.1"/>
    </source>
</evidence>
<dbReference type="VEuPathDB" id="FungiDB:VP01_2893g2"/>
<gene>
    <name evidence="1" type="ORF">VP01_2893g2</name>
</gene>
<proteinExistence type="predicted"/>
<keyword evidence="2" id="KW-1185">Reference proteome</keyword>
<dbReference type="AlphaFoldDB" id="A0A0L6V2A5"/>
<protein>
    <submittedName>
        <fullName evidence="1">Uncharacterized protein</fullName>
    </submittedName>
</protein>
<evidence type="ECO:0000313" key="2">
    <source>
        <dbReference type="Proteomes" id="UP000037035"/>
    </source>
</evidence>
<sequence>MAVVTEERKLHTQVEITCQKSEDQAQATTPITLPTQARTPKVGVLDNFGRTRGMKAGVYASQQANGPTC</sequence>